<name>A0A074W4M0_9PEZI</name>
<evidence type="ECO:0000256" key="6">
    <source>
        <dbReference type="ARBA" id="ARBA00023163"/>
    </source>
</evidence>
<dbReference type="Gene3D" id="4.10.240.10">
    <property type="entry name" value="Zn(2)-C6 fungal-type DNA-binding domain"/>
    <property type="match status" value="1"/>
</dbReference>
<feature type="compositionally biased region" description="Basic and acidic residues" evidence="8">
    <location>
        <begin position="8"/>
        <end position="17"/>
    </location>
</feature>
<dbReference type="CDD" id="cd00067">
    <property type="entry name" value="GAL4"/>
    <property type="match status" value="1"/>
</dbReference>
<dbReference type="GO" id="GO:0008270">
    <property type="term" value="F:zinc ion binding"/>
    <property type="evidence" value="ECO:0007669"/>
    <property type="project" value="InterPro"/>
</dbReference>
<sequence length="175" mass="19900">MESIQEQSHPEHSERGPSRASEACARCRLKKARCSGNTPCTNCRLADAVCHHGHFKRSQRKMFPEHLVQALEIRQQKLEAAVHTMYYKLLAADAWPGPKLMEHGGKPLIHNILAVLDLSGLVNENWARHDYERPVSEKLEYGVPCDNESIVESPEQQYQERPKSLPTQLQRGSHS</sequence>
<protein>
    <recommendedName>
        <fullName evidence="9">Zn(2)-C6 fungal-type domain-containing protein</fullName>
    </recommendedName>
</protein>
<comment type="subcellular location">
    <subcellularLocation>
        <location evidence="1">Nucleus</location>
    </subcellularLocation>
</comment>
<evidence type="ECO:0000256" key="7">
    <source>
        <dbReference type="ARBA" id="ARBA00023242"/>
    </source>
</evidence>
<reference evidence="10 11" key="1">
    <citation type="journal article" date="2014" name="BMC Genomics">
        <title>Genome sequencing of four Aureobasidium pullulans varieties: biotechnological potential, stress tolerance, and description of new species.</title>
        <authorList>
            <person name="Gostin Ar C."/>
            <person name="Ohm R.A."/>
            <person name="Kogej T."/>
            <person name="Sonjak S."/>
            <person name="Turk M."/>
            <person name="Zajc J."/>
            <person name="Zalar P."/>
            <person name="Grube M."/>
            <person name="Sun H."/>
            <person name="Han J."/>
            <person name="Sharma A."/>
            <person name="Chiniquy J."/>
            <person name="Ngan C.Y."/>
            <person name="Lipzen A."/>
            <person name="Barry K."/>
            <person name="Grigoriev I.V."/>
            <person name="Gunde-Cimerman N."/>
        </authorList>
    </citation>
    <scope>NUCLEOTIDE SEQUENCE [LARGE SCALE GENOMIC DNA]</scope>
    <source>
        <strain evidence="10 11">CBS 147.97</strain>
    </source>
</reference>
<evidence type="ECO:0000313" key="11">
    <source>
        <dbReference type="Proteomes" id="UP000027730"/>
    </source>
</evidence>
<dbReference type="OrthoDB" id="3874060at2759"/>
<feature type="compositionally biased region" description="Polar residues" evidence="8">
    <location>
        <begin position="164"/>
        <end position="175"/>
    </location>
</feature>
<dbReference type="SUPFAM" id="SSF57701">
    <property type="entry name" value="Zn2/Cys6 DNA-binding domain"/>
    <property type="match status" value="1"/>
</dbReference>
<dbReference type="GO" id="GO:0043565">
    <property type="term" value="F:sequence-specific DNA binding"/>
    <property type="evidence" value="ECO:0007669"/>
    <property type="project" value="TreeGrafter"/>
</dbReference>
<dbReference type="PANTHER" id="PTHR47782:SF12">
    <property type="entry name" value="ZN(II)2CYS6 TRANSCRIPTION FACTOR (EUROFUNG)"/>
    <property type="match status" value="1"/>
</dbReference>
<evidence type="ECO:0000256" key="5">
    <source>
        <dbReference type="ARBA" id="ARBA00023125"/>
    </source>
</evidence>
<keyword evidence="7" id="KW-0539">Nucleus</keyword>
<evidence type="ECO:0000256" key="2">
    <source>
        <dbReference type="ARBA" id="ARBA00022723"/>
    </source>
</evidence>
<dbReference type="PROSITE" id="PS00463">
    <property type="entry name" value="ZN2_CY6_FUNGAL_1"/>
    <property type="match status" value="1"/>
</dbReference>
<dbReference type="HOGENOM" id="CLU_1536105_0_0_1"/>
<evidence type="ECO:0000256" key="3">
    <source>
        <dbReference type="ARBA" id="ARBA00022833"/>
    </source>
</evidence>
<dbReference type="PANTHER" id="PTHR47782">
    <property type="entry name" value="ZN(II)2CYS6 TRANSCRIPTION FACTOR (EUROFUNG)-RELATED"/>
    <property type="match status" value="1"/>
</dbReference>
<accession>A0A074W4M0</accession>
<dbReference type="Pfam" id="PF00172">
    <property type="entry name" value="Zn_clus"/>
    <property type="match status" value="1"/>
</dbReference>
<gene>
    <name evidence="10" type="ORF">M436DRAFT_59198</name>
</gene>
<keyword evidence="11" id="KW-1185">Reference proteome</keyword>
<feature type="region of interest" description="Disordered" evidence="8">
    <location>
        <begin position="1"/>
        <end position="20"/>
    </location>
</feature>
<dbReference type="Proteomes" id="UP000027730">
    <property type="component" value="Unassembled WGS sequence"/>
</dbReference>
<dbReference type="GO" id="GO:0005634">
    <property type="term" value="C:nucleus"/>
    <property type="evidence" value="ECO:0007669"/>
    <property type="project" value="UniProtKB-SubCell"/>
</dbReference>
<dbReference type="GO" id="GO:0000981">
    <property type="term" value="F:DNA-binding transcription factor activity, RNA polymerase II-specific"/>
    <property type="evidence" value="ECO:0007669"/>
    <property type="project" value="InterPro"/>
</dbReference>
<keyword evidence="6" id="KW-0804">Transcription</keyword>
<dbReference type="AlphaFoldDB" id="A0A074W4M0"/>
<keyword evidence="3" id="KW-0862">Zinc</keyword>
<feature type="domain" description="Zn(2)-C6 fungal-type" evidence="9">
    <location>
        <begin position="23"/>
        <end position="52"/>
    </location>
</feature>
<evidence type="ECO:0000256" key="1">
    <source>
        <dbReference type="ARBA" id="ARBA00004123"/>
    </source>
</evidence>
<dbReference type="InterPro" id="IPR036864">
    <property type="entry name" value="Zn2-C6_fun-type_DNA-bd_sf"/>
</dbReference>
<keyword evidence="5" id="KW-0238">DNA-binding</keyword>
<proteinExistence type="predicted"/>
<feature type="region of interest" description="Disordered" evidence="8">
    <location>
        <begin position="150"/>
        <end position="175"/>
    </location>
</feature>
<dbReference type="SMART" id="SM00066">
    <property type="entry name" value="GAL4"/>
    <property type="match status" value="1"/>
</dbReference>
<dbReference type="RefSeq" id="XP_013422258.1">
    <property type="nucleotide sequence ID" value="XM_013566804.1"/>
</dbReference>
<dbReference type="GeneID" id="25412772"/>
<evidence type="ECO:0000256" key="8">
    <source>
        <dbReference type="SAM" id="MobiDB-lite"/>
    </source>
</evidence>
<dbReference type="PROSITE" id="PS50048">
    <property type="entry name" value="ZN2_CY6_FUNGAL_2"/>
    <property type="match status" value="1"/>
</dbReference>
<dbReference type="STRING" id="1043004.A0A074W4M0"/>
<evidence type="ECO:0000256" key="4">
    <source>
        <dbReference type="ARBA" id="ARBA00023015"/>
    </source>
</evidence>
<dbReference type="EMBL" id="KL584741">
    <property type="protein sequence ID" value="KEQ68075.1"/>
    <property type="molecule type" value="Genomic_DNA"/>
</dbReference>
<dbReference type="InterPro" id="IPR001138">
    <property type="entry name" value="Zn2Cys6_DnaBD"/>
</dbReference>
<dbReference type="InterPro" id="IPR052202">
    <property type="entry name" value="Yeast_MetPath_Reg"/>
</dbReference>
<dbReference type="GO" id="GO:0045944">
    <property type="term" value="P:positive regulation of transcription by RNA polymerase II"/>
    <property type="evidence" value="ECO:0007669"/>
    <property type="project" value="TreeGrafter"/>
</dbReference>
<evidence type="ECO:0000259" key="9">
    <source>
        <dbReference type="PROSITE" id="PS50048"/>
    </source>
</evidence>
<keyword evidence="4" id="KW-0805">Transcription regulation</keyword>
<organism evidence="10 11">
    <name type="scientific">Aureobasidium namibiae CBS 147.97</name>
    <dbReference type="NCBI Taxonomy" id="1043004"/>
    <lineage>
        <taxon>Eukaryota</taxon>
        <taxon>Fungi</taxon>
        <taxon>Dikarya</taxon>
        <taxon>Ascomycota</taxon>
        <taxon>Pezizomycotina</taxon>
        <taxon>Dothideomycetes</taxon>
        <taxon>Dothideomycetidae</taxon>
        <taxon>Dothideales</taxon>
        <taxon>Saccotheciaceae</taxon>
        <taxon>Aureobasidium</taxon>
    </lineage>
</organism>
<keyword evidence="2" id="KW-0479">Metal-binding</keyword>
<evidence type="ECO:0000313" key="10">
    <source>
        <dbReference type="EMBL" id="KEQ68075.1"/>
    </source>
</evidence>
<feature type="non-terminal residue" evidence="10">
    <location>
        <position position="175"/>
    </location>
</feature>